<dbReference type="Pfam" id="PF04082">
    <property type="entry name" value="Fungal_trans"/>
    <property type="match status" value="1"/>
</dbReference>
<feature type="compositionally biased region" description="Polar residues" evidence="6">
    <location>
        <begin position="536"/>
        <end position="562"/>
    </location>
</feature>
<dbReference type="CDD" id="cd12148">
    <property type="entry name" value="fungal_TF_MHR"/>
    <property type="match status" value="1"/>
</dbReference>
<keyword evidence="9" id="KW-1185">Reference proteome</keyword>
<evidence type="ECO:0000313" key="9">
    <source>
        <dbReference type="Proteomes" id="UP001583186"/>
    </source>
</evidence>
<evidence type="ECO:0000313" key="8">
    <source>
        <dbReference type="EMBL" id="KAL1890764.1"/>
    </source>
</evidence>
<accession>A0ABR3YTW9</accession>
<evidence type="ECO:0000256" key="1">
    <source>
        <dbReference type="ARBA" id="ARBA00004123"/>
    </source>
</evidence>
<comment type="subcellular location">
    <subcellularLocation>
        <location evidence="1">Nucleus</location>
    </subcellularLocation>
</comment>
<organism evidence="8 9">
    <name type="scientific">Sporothrix stenoceras</name>
    <dbReference type="NCBI Taxonomy" id="5173"/>
    <lineage>
        <taxon>Eukaryota</taxon>
        <taxon>Fungi</taxon>
        <taxon>Dikarya</taxon>
        <taxon>Ascomycota</taxon>
        <taxon>Pezizomycotina</taxon>
        <taxon>Sordariomycetes</taxon>
        <taxon>Sordariomycetidae</taxon>
        <taxon>Ophiostomatales</taxon>
        <taxon>Ophiostomataceae</taxon>
        <taxon>Sporothrix</taxon>
    </lineage>
</organism>
<keyword evidence="4" id="KW-0804">Transcription</keyword>
<evidence type="ECO:0000256" key="5">
    <source>
        <dbReference type="ARBA" id="ARBA00023242"/>
    </source>
</evidence>
<dbReference type="SMART" id="SM00906">
    <property type="entry name" value="Fungal_trans"/>
    <property type="match status" value="1"/>
</dbReference>
<dbReference type="InterPro" id="IPR050987">
    <property type="entry name" value="AtrR-like"/>
</dbReference>
<evidence type="ECO:0000256" key="2">
    <source>
        <dbReference type="ARBA" id="ARBA00023015"/>
    </source>
</evidence>
<reference evidence="8 9" key="1">
    <citation type="journal article" date="2024" name="IMA Fungus">
        <title>IMA Genome - F19 : A genome assembly and annotation guide to empower mycologists, including annotated draft genome sequences of Ceratocystis pirilliformis, Diaporthe australafricana, Fusarium ophioides, Paecilomyces lecythidis, and Sporothrix stenoceras.</title>
        <authorList>
            <person name="Aylward J."/>
            <person name="Wilson A.M."/>
            <person name="Visagie C.M."/>
            <person name="Spraker J."/>
            <person name="Barnes I."/>
            <person name="Buitendag C."/>
            <person name="Ceriani C."/>
            <person name="Del Mar Angel L."/>
            <person name="du Plessis D."/>
            <person name="Fuchs T."/>
            <person name="Gasser K."/>
            <person name="Kramer D."/>
            <person name="Li W."/>
            <person name="Munsamy K."/>
            <person name="Piso A."/>
            <person name="Price J.L."/>
            <person name="Sonnekus B."/>
            <person name="Thomas C."/>
            <person name="van der Nest A."/>
            <person name="van Dijk A."/>
            <person name="van Heerden A."/>
            <person name="van Vuuren N."/>
            <person name="Yilmaz N."/>
            <person name="Duong T.A."/>
            <person name="van der Merwe N.A."/>
            <person name="Wingfield M.J."/>
            <person name="Wingfield B.D."/>
        </authorList>
    </citation>
    <scope>NUCLEOTIDE SEQUENCE [LARGE SCALE GENOMIC DNA]</scope>
    <source>
        <strain evidence="8 9">CMW 5346</strain>
    </source>
</reference>
<dbReference type="PANTHER" id="PTHR46910">
    <property type="entry name" value="TRANSCRIPTION FACTOR PDR1"/>
    <property type="match status" value="1"/>
</dbReference>
<dbReference type="InterPro" id="IPR007219">
    <property type="entry name" value="XnlR_reg_dom"/>
</dbReference>
<comment type="caution">
    <text evidence="8">The sequence shown here is derived from an EMBL/GenBank/DDBJ whole genome shotgun (WGS) entry which is preliminary data.</text>
</comment>
<feature type="region of interest" description="Disordered" evidence="6">
    <location>
        <begin position="502"/>
        <end position="562"/>
    </location>
</feature>
<gene>
    <name evidence="8" type="ORF">Sste5346_008089</name>
</gene>
<protein>
    <recommendedName>
        <fullName evidence="7">Xylanolytic transcriptional activator regulatory domain-containing protein</fullName>
    </recommendedName>
</protein>
<evidence type="ECO:0000256" key="4">
    <source>
        <dbReference type="ARBA" id="ARBA00023163"/>
    </source>
</evidence>
<proteinExistence type="predicted"/>
<evidence type="ECO:0000256" key="6">
    <source>
        <dbReference type="SAM" id="MobiDB-lite"/>
    </source>
</evidence>
<keyword evidence="2" id="KW-0805">Transcription regulation</keyword>
<dbReference type="Proteomes" id="UP001583186">
    <property type="component" value="Unassembled WGS sequence"/>
</dbReference>
<dbReference type="EMBL" id="JAWCUI010000059">
    <property type="protein sequence ID" value="KAL1890764.1"/>
    <property type="molecule type" value="Genomic_DNA"/>
</dbReference>
<evidence type="ECO:0000259" key="7">
    <source>
        <dbReference type="SMART" id="SM00906"/>
    </source>
</evidence>
<sequence>MLWPRPTSSSHMSLPTADTESVQGVVTTEVGVHPSNAKFAGVSSAQVLGKVAEAVSQPYAPKLNVMDFFCPTMTYAEEFPMAAPSLRPLVDKSVADACVQCYYETYHNLYPILEQDDFRLAYDAFYSGSTPPPARLACIYLVIALGTNKRELFDSNLRAAYDLYGRLIAQPFVASVQALILMTICFLNAERDGQAILCIGLATQISMSTGLHRSLYIHRHPLEFAFVLKDHNTRNCIWWTCYCLEKKLSFENGRCSTIHDDDCDAELPVLSQSSTPSLTRQTNGGSFTFLMSFIRLAKALSSISRSLFNRTASHLSIDELLHRIAVADDDLLAWRSSLPDNLQPDREPLYGRRHQDAVAETGSEMLHCVYYNALVIIHRASLVFMATQPVILQSHPNMRMSASDAVCLGAARALIRSANHLILEQHTFPLLRWVNPYAINGVMALYIGVLQWPLRWSVLTDLALVRSLGRCFEKSSDVGAAPRFQSLIGCLLEAATKAEAVASAHEKEKTRDSGGNGRGASSGPRVAMGEDGAGVSGQQERSTMGESRSALPQQTSTTPNPTVANTWTDHDTSLPSVTANHVHNNNSWLITPAPSDLFSVASGIADTDLVSGDLQFGDFFGDHSTAWNMWPTMPGRETIDQLPGLMEVVQADVAVDEATQEEMPPRP</sequence>
<keyword evidence="5" id="KW-0539">Nucleus</keyword>
<name>A0ABR3YTW9_9PEZI</name>
<feature type="domain" description="Xylanolytic transcriptional activator regulatory" evidence="7">
    <location>
        <begin position="195"/>
        <end position="274"/>
    </location>
</feature>
<keyword evidence="3" id="KW-0238">DNA-binding</keyword>
<evidence type="ECO:0000256" key="3">
    <source>
        <dbReference type="ARBA" id="ARBA00023125"/>
    </source>
</evidence>
<dbReference type="PANTHER" id="PTHR46910:SF37">
    <property type="entry name" value="ZN(II)2CYS6 TRANSCRIPTION FACTOR (EUROFUNG)"/>
    <property type="match status" value="1"/>
</dbReference>
<feature type="region of interest" description="Disordered" evidence="6">
    <location>
        <begin position="1"/>
        <end position="20"/>
    </location>
</feature>